<evidence type="ECO:0000256" key="2">
    <source>
        <dbReference type="ARBA" id="ARBA00022679"/>
    </source>
</evidence>
<proteinExistence type="inferred from homology"/>
<dbReference type="EMBL" id="JAQMWT010000005">
    <property type="protein sequence ID" value="KAJ8614503.1"/>
    <property type="molecule type" value="Genomic_DNA"/>
</dbReference>
<evidence type="ECO:0000313" key="3">
    <source>
        <dbReference type="EMBL" id="KAJ8614503.1"/>
    </source>
</evidence>
<protein>
    <submittedName>
        <fullName evidence="3">Uncharacterized protein</fullName>
    </submittedName>
</protein>
<comment type="similarity">
    <text evidence="1">Belongs to the glycosyltransferase 15 family.</text>
</comment>
<evidence type="ECO:0000256" key="1">
    <source>
        <dbReference type="ARBA" id="ARBA00007677"/>
    </source>
</evidence>
<dbReference type="AlphaFoldDB" id="A0AAD7XUV6"/>
<evidence type="ECO:0000313" key="4">
    <source>
        <dbReference type="Proteomes" id="UP001230188"/>
    </source>
</evidence>
<comment type="caution">
    <text evidence="3">The sequence shown here is derived from an EMBL/GenBank/DDBJ whole genome shotgun (WGS) entry which is preliminary data.</text>
</comment>
<dbReference type="Pfam" id="PF01793">
    <property type="entry name" value="Glyco_transf_15"/>
    <property type="match status" value="1"/>
</dbReference>
<sequence length="393" mass="44266">MLMARSHASEELPHLDDVIQRVFPISDETLATEAELDRHFREAGTRVRAGVVLLLKDLRCGGRPCKQTTKWGACTYLDQAIRSIGSLVQPESLVAKYPQYPVLLYHSDWLHQDQIIVERACGLNSFSQQKKPYRAWWQRVTFGPESLPPYLYDVNRTVAGWRELHVAGDLSRATKKNIHGFGYMLMCRLYGGLIHHAPLARKLDYYLRVDGDSRLTSVQDDPFLRMHNTGKKYATFGRGGYKEVAGAAVALPRELSRRYDGDASIRYRKCPSAKVACPTIAILRVPRAENAAATRAGECNLNCQLTLPSNRDPSSRSMPFPVPLCSRPQAKGPVQCPAFYNNFEIVDMRAFRTPLQLSLVALAQENVAVEAWATPSFGRSKSTLSWRRTRLIT</sequence>
<dbReference type="Proteomes" id="UP001230188">
    <property type="component" value="Unassembled WGS sequence"/>
</dbReference>
<dbReference type="InterPro" id="IPR002685">
    <property type="entry name" value="Glyco_trans_15"/>
</dbReference>
<gene>
    <name evidence="3" type="ORF">CTAYLR_000769</name>
</gene>
<dbReference type="SUPFAM" id="SSF53448">
    <property type="entry name" value="Nucleotide-diphospho-sugar transferases"/>
    <property type="match status" value="1"/>
</dbReference>
<keyword evidence="4" id="KW-1185">Reference proteome</keyword>
<dbReference type="GO" id="GO:0000030">
    <property type="term" value="F:mannosyltransferase activity"/>
    <property type="evidence" value="ECO:0007669"/>
    <property type="project" value="InterPro"/>
</dbReference>
<keyword evidence="2" id="KW-0808">Transferase</keyword>
<dbReference type="Gene3D" id="3.90.550.10">
    <property type="entry name" value="Spore Coat Polysaccharide Biosynthesis Protein SpsA, Chain A"/>
    <property type="match status" value="1"/>
</dbReference>
<accession>A0AAD7XUV6</accession>
<organism evidence="3 4">
    <name type="scientific">Chrysophaeum taylorii</name>
    <dbReference type="NCBI Taxonomy" id="2483200"/>
    <lineage>
        <taxon>Eukaryota</taxon>
        <taxon>Sar</taxon>
        <taxon>Stramenopiles</taxon>
        <taxon>Ochrophyta</taxon>
        <taxon>Pelagophyceae</taxon>
        <taxon>Pelagomonadales</taxon>
        <taxon>Pelagomonadaceae</taxon>
        <taxon>Chrysophaeum</taxon>
    </lineage>
</organism>
<name>A0AAD7XUV6_9STRA</name>
<reference evidence="3" key="1">
    <citation type="submission" date="2023-01" db="EMBL/GenBank/DDBJ databases">
        <title>Metagenome sequencing of chrysophaentin producing Chrysophaeum taylorii.</title>
        <authorList>
            <person name="Davison J."/>
            <person name="Bewley C."/>
        </authorList>
    </citation>
    <scope>NUCLEOTIDE SEQUENCE</scope>
    <source>
        <strain evidence="3">NIES-1699</strain>
    </source>
</reference>
<dbReference type="InterPro" id="IPR029044">
    <property type="entry name" value="Nucleotide-diphossugar_trans"/>
</dbReference>
<dbReference type="GO" id="GO:0016020">
    <property type="term" value="C:membrane"/>
    <property type="evidence" value="ECO:0007669"/>
    <property type="project" value="InterPro"/>
</dbReference>